<feature type="compositionally biased region" description="Polar residues" evidence="1">
    <location>
        <begin position="414"/>
        <end position="425"/>
    </location>
</feature>
<organism evidence="2">
    <name type="scientific">Spodoptera frugiperda</name>
    <name type="common">Fall armyworm</name>
    <dbReference type="NCBI Taxonomy" id="7108"/>
    <lineage>
        <taxon>Eukaryota</taxon>
        <taxon>Metazoa</taxon>
        <taxon>Ecdysozoa</taxon>
        <taxon>Arthropoda</taxon>
        <taxon>Hexapoda</taxon>
        <taxon>Insecta</taxon>
        <taxon>Pterygota</taxon>
        <taxon>Neoptera</taxon>
        <taxon>Endopterygota</taxon>
        <taxon>Lepidoptera</taxon>
        <taxon>Glossata</taxon>
        <taxon>Ditrysia</taxon>
        <taxon>Noctuoidea</taxon>
        <taxon>Noctuidae</taxon>
        <taxon>Amphipyrinae</taxon>
        <taxon>Spodoptera</taxon>
    </lineage>
</organism>
<reference evidence="2" key="1">
    <citation type="submission" date="2016-07" db="EMBL/GenBank/DDBJ databases">
        <authorList>
            <person name="Bretaudeau A."/>
        </authorList>
    </citation>
    <scope>NUCLEOTIDE SEQUENCE</scope>
    <source>
        <strain evidence="2">Rice</strain>
        <tissue evidence="2">Whole body</tissue>
    </source>
</reference>
<feature type="region of interest" description="Disordered" evidence="1">
    <location>
        <begin position="342"/>
        <end position="425"/>
    </location>
</feature>
<feature type="compositionally biased region" description="Acidic residues" evidence="1">
    <location>
        <begin position="280"/>
        <end position="294"/>
    </location>
</feature>
<accession>A0A2H1W1E8</accession>
<name>A0A2H1W1E8_SPOFR</name>
<dbReference type="EMBL" id="ODYU01005446">
    <property type="protein sequence ID" value="SOQ46314.1"/>
    <property type="molecule type" value="Genomic_DNA"/>
</dbReference>
<gene>
    <name evidence="2" type="ORF">SFRICE_036267</name>
</gene>
<evidence type="ECO:0000256" key="1">
    <source>
        <dbReference type="SAM" id="MobiDB-lite"/>
    </source>
</evidence>
<proteinExistence type="predicted"/>
<dbReference type="AlphaFoldDB" id="A0A2H1W1E8"/>
<evidence type="ECO:0000313" key="2">
    <source>
        <dbReference type="EMBL" id="SOQ46314.1"/>
    </source>
</evidence>
<sequence>MKYLGVIIDEELKFHNHIDALTSRIRKLIYIFKSLRHIAETSLIKMVYLALCQSLITYCITAWGGAAKTTIIKLERAQRTLKETLKVSSFLPIRYPTAELYQHCGVLTIRQLFFLNIILKKHAELTYDPNAAENKKRNAAVCTVTRCRTSLTQQFYGFLGSHLYNKINKEQTKIKSILLYAQDDKVITPSSEEYLASMATKFRKNIWKISLPIEFYNNQEPSNDDHLAAHFSNLHYNDDVIVENADTDPMFGDIELDHNEFNNLRYDHHNLLEDVNNIEEESDSNVELDENDNEPGDHNDVVIDMECDSGNEYDMSLNDDNDVPLLVNIAYYNRVEMGNNIDVHHSSDSESDDDGSDSDMSDNSDTDEWEMDSERDAEPESDTDSEWDSDSEYDTDSEWDSDSEYDTDSEWGTDTDNGRSSDSSF</sequence>
<protein>
    <submittedName>
        <fullName evidence="2">SFRICE_036267</fullName>
    </submittedName>
</protein>
<feature type="compositionally biased region" description="Acidic residues" evidence="1">
    <location>
        <begin position="349"/>
        <end position="371"/>
    </location>
</feature>
<feature type="region of interest" description="Disordered" evidence="1">
    <location>
        <begin position="280"/>
        <end position="300"/>
    </location>
</feature>
<feature type="compositionally biased region" description="Acidic residues" evidence="1">
    <location>
        <begin position="379"/>
        <end position="413"/>
    </location>
</feature>